<dbReference type="Gene3D" id="1.10.238.10">
    <property type="entry name" value="EF-hand"/>
    <property type="match status" value="1"/>
</dbReference>
<comment type="subcellular location">
    <subcellularLocation>
        <location evidence="1">Cell membrane</location>
        <topology evidence="1">Single-pass type I membrane protein</topology>
    </subcellularLocation>
</comment>
<evidence type="ECO:0000256" key="15">
    <source>
        <dbReference type="ARBA" id="ARBA00022989"/>
    </source>
</evidence>
<keyword evidence="7" id="KW-0732">Signal</keyword>
<dbReference type="PROSITE" id="PS01159">
    <property type="entry name" value="WW_DOMAIN_1"/>
    <property type="match status" value="2"/>
</dbReference>
<accession>A0ABP0JG79</accession>
<evidence type="ECO:0000256" key="23">
    <source>
        <dbReference type="PROSITE-ProRule" id="PRU00207"/>
    </source>
</evidence>
<evidence type="ECO:0000256" key="21">
    <source>
        <dbReference type="ARBA" id="ARBA00023180"/>
    </source>
</evidence>
<feature type="domain" description="TRAF-type" evidence="28">
    <location>
        <begin position="1167"/>
        <end position="1206"/>
    </location>
</feature>
<dbReference type="InterPro" id="IPR018247">
    <property type="entry name" value="EF_Hand_1_Ca_BS"/>
</dbReference>
<evidence type="ECO:0000313" key="31">
    <source>
        <dbReference type="Proteomes" id="UP001642464"/>
    </source>
</evidence>
<feature type="zinc finger region" description="TRAF-type" evidence="23">
    <location>
        <begin position="1167"/>
        <end position="1206"/>
    </location>
</feature>
<dbReference type="InterPro" id="IPR036770">
    <property type="entry name" value="Ankyrin_rpt-contain_sf"/>
</dbReference>
<dbReference type="Gene3D" id="3.30.40.10">
    <property type="entry name" value="Zinc/RING finger domain, C3HC4 (zinc finger)"/>
    <property type="match status" value="1"/>
</dbReference>
<keyword evidence="17" id="KW-0472">Membrane</keyword>
<dbReference type="InterPro" id="IPR011992">
    <property type="entry name" value="EF-hand-dom_pair"/>
</dbReference>
<evidence type="ECO:0000259" key="26">
    <source>
        <dbReference type="PROSITE" id="PS50020"/>
    </source>
</evidence>
<evidence type="ECO:0000256" key="10">
    <source>
        <dbReference type="ARBA" id="ARBA00022771"/>
    </source>
</evidence>
<evidence type="ECO:0000256" key="13">
    <source>
        <dbReference type="ARBA" id="ARBA00022837"/>
    </source>
</evidence>
<organism evidence="30 31">
    <name type="scientific">Durusdinium trenchii</name>
    <dbReference type="NCBI Taxonomy" id="1381693"/>
    <lineage>
        <taxon>Eukaryota</taxon>
        <taxon>Sar</taxon>
        <taxon>Alveolata</taxon>
        <taxon>Dinophyceae</taxon>
        <taxon>Suessiales</taxon>
        <taxon>Symbiodiniaceae</taxon>
        <taxon>Durusdinium</taxon>
    </lineage>
</organism>
<dbReference type="Pfam" id="PF13499">
    <property type="entry name" value="EF-hand_7"/>
    <property type="match status" value="1"/>
</dbReference>
<evidence type="ECO:0000256" key="25">
    <source>
        <dbReference type="SAM" id="MobiDB-lite"/>
    </source>
</evidence>
<keyword evidence="12 23" id="KW-0862">Zinc</keyword>
<dbReference type="PROSITE" id="PS50222">
    <property type="entry name" value="EF_HAND_2"/>
    <property type="match status" value="2"/>
</dbReference>
<dbReference type="Pfam" id="PF12796">
    <property type="entry name" value="Ank_2"/>
    <property type="match status" value="1"/>
</dbReference>
<name>A0ABP0JG79_9DINO</name>
<dbReference type="PANTHER" id="PTHR24173">
    <property type="entry name" value="ANKYRIN REPEAT CONTAINING"/>
    <property type="match status" value="1"/>
</dbReference>
<evidence type="ECO:0000256" key="4">
    <source>
        <dbReference type="ARBA" id="ARBA00022679"/>
    </source>
</evidence>
<dbReference type="Pfam" id="PF12810">
    <property type="entry name" value="ALK_LTK_GRD"/>
    <property type="match status" value="1"/>
</dbReference>
<dbReference type="SMART" id="SM00456">
    <property type="entry name" value="WW"/>
    <property type="match status" value="3"/>
</dbReference>
<dbReference type="PANTHER" id="PTHR24173:SF74">
    <property type="entry name" value="ANKYRIN REPEAT DOMAIN-CONTAINING PROTEIN 16"/>
    <property type="match status" value="1"/>
</dbReference>
<keyword evidence="11" id="KW-0418">Kinase</keyword>
<keyword evidence="20" id="KW-0675">Receptor</keyword>
<evidence type="ECO:0000256" key="3">
    <source>
        <dbReference type="ARBA" id="ARBA00022475"/>
    </source>
</evidence>
<dbReference type="EMBL" id="CAXAMM010007149">
    <property type="protein sequence ID" value="CAK9013422.1"/>
    <property type="molecule type" value="Genomic_DNA"/>
</dbReference>
<keyword evidence="15" id="KW-1133">Transmembrane helix</keyword>
<feature type="domain" description="WW" evidence="26">
    <location>
        <begin position="814"/>
        <end position="842"/>
    </location>
</feature>
<gene>
    <name evidence="30" type="ORF">SCF082_LOCUS11927</name>
</gene>
<evidence type="ECO:0000259" key="27">
    <source>
        <dbReference type="PROSITE" id="PS50137"/>
    </source>
</evidence>
<protein>
    <recommendedName>
        <fullName evidence="2">receptor protein-tyrosine kinase</fullName>
        <ecNumber evidence="2">2.7.10.1</ecNumber>
    </recommendedName>
</protein>
<dbReference type="Proteomes" id="UP001642464">
    <property type="component" value="Unassembled WGS sequence"/>
</dbReference>
<dbReference type="PROSITE" id="PS50020">
    <property type="entry name" value="WW_DOMAIN_2"/>
    <property type="match status" value="2"/>
</dbReference>
<evidence type="ECO:0000256" key="17">
    <source>
        <dbReference type="ARBA" id="ARBA00023136"/>
    </source>
</evidence>
<dbReference type="PROSITE" id="PS00018">
    <property type="entry name" value="EF_HAND_1"/>
    <property type="match status" value="2"/>
</dbReference>
<evidence type="ECO:0000259" key="28">
    <source>
        <dbReference type="PROSITE" id="PS50145"/>
    </source>
</evidence>
<feature type="region of interest" description="Disordered" evidence="25">
    <location>
        <begin position="1573"/>
        <end position="1642"/>
    </location>
</feature>
<evidence type="ECO:0000256" key="19">
    <source>
        <dbReference type="ARBA" id="ARBA00023157"/>
    </source>
</evidence>
<feature type="domain" description="EF-hand" evidence="29">
    <location>
        <begin position="86"/>
        <end position="121"/>
    </location>
</feature>
<keyword evidence="24" id="KW-0694">RNA-binding</keyword>
<dbReference type="SUPFAM" id="SSF54768">
    <property type="entry name" value="dsRNA-binding domain-like"/>
    <property type="match status" value="1"/>
</dbReference>
<feature type="domain" description="DRBM" evidence="27">
    <location>
        <begin position="138"/>
        <end position="224"/>
    </location>
</feature>
<keyword evidence="13" id="KW-0106">Calcium</keyword>
<dbReference type="InterPro" id="IPR055163">
    <property type="entry name" value="ALK/LTK-like_GRD"/>
</dbReference>
<feature type="domain" description="EF-hand" evidence="29">
    <location>
        <begin position="50"/>
        <end position="85"/>
    </location>
</feature>
<feature type="domain" description="WW" evidence="26">
    <location>
        <begin position="929"/>
        <end position="958"/>
    </location>
</feature>
<evidence type="ECO:0000256" key="11">
    <source>
        <dbReference type="ARBA" id="ARBA00022777"/>
    </source>
</evidence>
<dbReference type="Gene3D" id="3.30.160.20">
    <property type="match status" value="1"/>
</dbReference>
<dbReference type="Gene3D" id="2.30.30.140">
    <property type="match status" value="1"/>
</dbReference>
<dbReference type="PROSITE" id="PS50088">
    <property type="entry name" value="ANK_REPEAT"/>
    <property type="match status" value="3"/>
</dbReference>
<dbReference type="SUPFAM" id="SSF47473">
    <property type="entry name" value="EF-hand"/>
    <property type="match status" value="1"/>
</dbReference>
<dbReference type="InterPro" id="IPR002110">
    <property type="entry name" value="Ankyrin_rpt"/>
</dbReference>
<feature type="repeat" description="ANK" evidence="22">
    <location>
        <begin position="461"/>
        <end position="487"/>
    </location>
</feature>
<keyword evidence="5" id="KW-0812">Transmembrane</keyword>
<evidence type="ECO:0000256" key="8">
    <source>
        <dbReference type="ARBA" id="ARBA00022737"/>
    </source>
</evidence>
<evidence type="ECO:0000256" key="20">
    <source>
        <dbReference type="ARBA" id="ARBA00023170"/>
    </source>
</evidence>
<evidence type="ECO:0000256" key="5">
    <source>
        <dbReference type="ARBA" id="ARBA00022692"/>
    </source>
</evidence>
<dbReference type="EC" id="2.7.10.1" evidence="2"/>
<keyword evidence="10 23" id="KW-0863">Zinc-finger</keyword>
<evidence type="ECO:0000256" key="12">
    <source>
        <dbReference type="ARBA" id="ARBA00022833"/>
    </source>
</evidence>
<sequence>MLAGWRWSEADEAVAGDEAVDVEAAAAAEAAETAAQFQVPPELESSFTPEEVEQAILLFEELDQDQSGFVDVEELRTAFDKMGEEVTDEQLEALLDEVDDDGSGAIDFGEFLKLLSIFKSKGSKFAKMAKLFDGLGATPLAVLENECSRRGLEIQYKLLDVRKATSMFPTQFVMGVEIHGTFKELEADGGMRVVEETRKFEGIGKNTRLAKFNAATTALTRLKAYIPGIDVEPGEIPQEWLTWFEENLDRGVDELKLLEKLTVKGFFPCKNILFMQKLSLRVSMLRMQAQEPGLWPSGGGRELPVEWTHWAQEQMKYGFHGKVILDCLVENGFVPKRNPLLSSLLRRDEGGTFTDSVHPKQIDFWSCAGYGYVRELERFVAGGQDPNELKAIKGHDTSALALAVRFKQLPACEFLVGAGADVNTPDKFGRVACHAAAQAGDPEVLQFLISKGGDVLVPDRYGDTPLHIAASHGYTDMVEFLLEWNAERVRRIVSGKDVMQQEGAKTFKALAKEVFDEVMSSRISRFSTPHFRKTWMFAAYDMLWSRANGKEFSPCVADDPDDVNGAMSRDQAKDLVIDFVQFDDPKRRFWFAKPQLHMVQCVMSRFDLHPENDCVEFDEFFHLVDRCLATNWINSCNSIGRTPIMCSAEPSSGTEISEHHERILELFSDDHGCDTQIRDKNGKTVLDMIRDRLAKLGDEYLRPIESAEAEREQERLAMAHTAEPFLDDPLYLALDQTGEIKLQWKHMLSRSSRLRQIDHFAEMLLEQTGQLFYCDDVGRCQWSKPQCVVECDHLLSGWAHIKVNSRRIQTFRNWDIFVHNETGQLFYFDYEMGESQWERPPEIDCLDEPCPEHDEQNASLVCQLGFWEKWRLKAEPRVYYRNSKRGLCQFERPLEWSEYADPDDVTPESYVENWETLCLRSERCRTFGPWEERKELATLNFFYWNSAERRGSWERPREVLEVEQGFLLFSALRGREQGRERKRLRVLREALDQATGLRWAEEQDIFKDPREANGKRTMTYYVGVDDEDGQHRALGKMPRVFASQPETSASQAGEEKAVQAKVLKAVRPVDPTKAVKESSVLQLTAKIVDAHKSTQGHDLQRIMIRLQAAEERVQEGYVLCSWGCKEWIEPQDVAQHQNESCLKRQIACDLECGLVLRAEQWAIVRETHNTLECPKRVVPCDRLCGEMIVFEKMAAHLDNDCSKRSVAPLPCKNDCGWQISGGLEDRDHMAWEASQHEEHMCPLRKVRCDWAGCAAELQAKDLAYHRQDHLKKMGIETWTTAGSYKWRVPRKCRSLLVHLWGAGGGSGQLKDRRGGHGGGGAFVEVELAVHPMEELILVVGSGGQVNTDQLGVGEQKARPSPGGFPGGGDGMSFNATFSCGGGGGYSALLRQGAFGEELLALAAGGGGGGSRNGNPGGDETFDPIDFDGIARNGGQAAQDQGGQAGESPEKIEPKAAPGIAYQGGHGAQFGGGGGGGLFGGGGGGFTPGVVGGGGGGSSFVERGSVIKLKMLPGVGLEPGGRYADLPAATGVGEWDLNGRFAGFGGTGSKSAVEPGCNGAIRIRLPRYFETDIPERRIAMPDPREESANANVSRETHRDDADGDDVSIFVPNNQEEIDFDDADNDDDETGGGPGGMDDASDSDDALPAELLHVEPDKADLLKPGARILCNYQGKSFNPKYPGVISDVNHDGTYEIEYDDGDTDSSIPIAAVHLA</sequence>
<keyword evidence="21" id="KW-0325">Glycoprotein</keyword>
<dbReference type="SMART" id="SM00054">
    <property type="entry name" value="EFh"/>
    <property type="match status" value="2"/>
</dbReference>
<feature type="repeat" description="ANK" evidence="22">
    <location>
        <begin position="428"/>
        <end position="460"/>
    </location>
</feature>
<dbReference type="InterPro" id="IPR014720">
    <property type="entry name" value="dsRBD_dom"/>
</dbReference>
<feature type="compositionally biased region" description="Basic and acidic residues" evidence="25">
    <location>
        <begin position="1573"/>
        <end position="1586"/>
    </location>
</feature>
<feature type="repeat" description="ANK" evidence="22">
    <location>
        <begin position="395"/>
        <end position="427"/>
    </location>
</feature>
<evidence type="ECO:0000256" key="24">
    <source>
        <dbReference type="PROSITE-ProRule" id="PRU00266"/>
    </source>
</evidence>
<keyword evidence="4" id="KW-0808">Transferase</keyword>
<feature type="compositionally biased region" description="Acidic residues" evidence="25">
    <location>
        <begin position="1614"/>
        <end position="1628"/>
    </location>
</feature>
<feature type="region of interest" description="Disordered" evidence="25">
    <location>
        <begin position="1405"/>
        <end position="1451"/>
    </location>
</feature>
<reference evidence="30 31" key="1">
    <citation type="submission" date="2024-02" db="EMBL/GenBank/DDBJ databases">
        <authorList>
            <person name="Chen Y."/>
            <person name="Shah S."/>
            <person name="Dougan E. K."/>
            <person name="Thang M."/>
            <person name="Chan C."/>
        </authorList>
    </citation>
    <scope>NUCLEOTIDE SEQUENCE [LARGE SCALE GENOMIC DNA]</scope>
</reference>
<evidence type="ECO:0000256" key="18">
    <source>
        <dbReference type="ARBA" id="ARBA00023137"/>
    </source>
</evidence>
<keyword evidence="9" id="KW-0547">Nucleotide-binding</keyword>
<dbReference type="InterPro" id="IPR001202">
    <property type="entry name" value="WW_dom"/>
</dbReference>
<keyword evidence="18" id="KW-0829">Tyrosine-protein kinase</keyword>
<keyword evidence="19" id="KW-1015">Disulfide bond</keyword>
<dbReference type="InterPro" id="IPR001293">
    <property type="entry name" value="Znf_TRAF"/>
</dbReference>
<evidence type="ECO:0000256" key="7">
    <source>
        <dbReference type="ARBA" id="ARBA00022729"/>
    </source>
</evidence>
<dbReference type="InterPro" id="IPR002048">
    <property type="entry name" value="EF_hand_dom"/>
</dbReference>
<keyword evidence="8" id="KW-0677">Repeat</keyword>
<dbReference type="Pfam" id="PF02176">
    <property type="entry name" value="zf-TRAF"/>
    <property type="match status" value="1"/>
</dbReference>
<keyword evidence="6 23" id="KW-0479">Metal-binding</keyword>
<evidence type="ECO:0000313" key="30">
    <source>
        <dbReference type="EMBL" id="CAK9013422.1"/>
    </source>
</evidence>
<comment type="caution">
    <text evidence="30">The sequence shown here is derived from an EMBL/GenBank/DDBJ whole genome shotgun (WGS) entry which is preliminary data.</text>
</comment>
<dbReference type="PROSITE" id="PS50297">
    <property type="entry name" value="ANK_REP_REGION"/>
    <property type="match status" value="2"/>
</dbReference>
<dbReference type="SUPFAM" id="SSF48403">
    <property type="entry name" value="Ankyrin repeat"/>
    <property type="match status" value="1"/>
</dbReference>
<keyword evidence="3" id="KW-1003">Cell membrane</keyword>
<dbReference type="InterPro" id="IPR013083">
    <property type="entry name" value="Znf_RING/FYVE/PHD"/>
</dbReference>
<evidence type="ECO:0000256" key="9">
    <source>
        <dbReference type="ARBA" id="ARBA00022741"/>
    </source>
</evidence>
<evidence type="ECO:0000256" key="14">
    <source>
        <dbReference type="ARBA" id="ARBA00022840"/>
    </source>
</evidence>
<proteinExistence type="predicted"/>
<evidence type="ECO:0000256" key="6">
    <source>
        <dbReference type="ARBA" id="ARBA00022723"/>
    </source>
</evidence>
<evidence type="ECO:0000256" key="22">
    <source>
        <dbReference type="PROSITE-ProRule" id="PRU00023"/>
    </source>
</evidence>
<dbReference type="PROSITE" id="PS50145">
    <property type="entry name" value="ZF_TRAF"/>
    <property type="match status" value="1"/>
</dbReference>
<keyword evidence="16 22" id="KW-0040">ANK repeat</keyword>
<evidence type="ECO:0000256" key="2">
    <source>
        <dbReference type="ARBA" id="ARBA00011902"/>
    </source>
</evidence>
<dbReference type="Gene3D" id="1.25.40.20">
    <property type="entry name" value="Ankyrin repeat-containing domain"/>
    <property type="match status" value="2"/>
</dbReference>
<keyword evidence="14" id="KW-0067">ATP-binding</keyword>
<dbReference type="CDD" id="cd00051">
    <property type="entry name" value="EFh"/>
    <property type="match status" value="1"/>
</dbReference>
<evidence type="ECO:0000259" key="29">
    <source>
        <dbReference type="PROSITE" id="PS50222"/>
    </source>
</evidence>
<dbReference type="SMART" id="SM00248">
    <property type="entry name" value="ANK"/>
    <property type="match status" value="3"/>
</dbReference>
<keyword evidence="31" id="KW-1185">Reference proteome</keyword>
<evidence type="ECO:0000256" key="1">
    <source>
        <dbReference type="ARBA" id="ARBA00004251"/>
    </source>
</evidence>
<dbReference type="PROSITE" id="PS50137">
    <property type="entry name" value="DS_RBD"/>
    <property type="match status" value="1"/>
</dbReference>
<feature type="compositionally biased region" description="Gly residues" evidence="25">
    <location>
        <begin position="1405"/>
        <end position="1416"/>
    </location>
</feature>
<evidence type="ECO:0000256" key="16">
    <source>
        <dbReference type="ARBA" id="ARBA00023043"/>
    </source>
</evidence>